<dbReference type="Pfam" id="PF13408">
    <property type="entry name" value="Zn_ribbon_recom"/>
    <property type="match status" value="1"/>
</dbReference>
<gene>
    <name evidence="5" type="ORF">SAMN05878282_11083</name>
</gene>
<dbReference type="GO" id="GO:0003677">
    <property type="term" value="F:DNA binding"/>
    <property type="evidence" value="ECO:0007669"/>
    <property type="project" value="UniProtKB-KW"/>
</dbReference>
<accession>A0A1N6WN79</accession>
<dbReference type="Gene3D" id="3.40.50.1390">
    <property type="entry name" value="Resolvase, N-terminal catalytic domain"/>
    <property type="match status" value="1"/>
</dbReference>
<dbReference type="Proteomes" id="UP000185841">
    <property type="component" value="Unassembled WGS sequence"/>
</dbReference>
<dbReference type="PANTHER" id="PTHR30461:SF2">
    <property type="entry name" value="SERINE RECOMBINASE PINE-RELATED"/>
    <property type="match status" value="1"/>
</dbReference>
<dbReference type="PROSITE" id="PS51736">
    <property type="entry name" value="RECOMBINASES_3"/>
    <property type="match status" value="1"/>
</dbReference>
<dbReference type="CDD" id="cd00338">
    <property type="entry name" value="Ser_Recombinase"/>
    <property type="match status" value="1"/>
</dbReference>
<keyword evidence="3" id="KW-0175">Coiled coil</keyword>
<evidence type="ECO:0000313" key="5">
    <source>
        <dbReference type="EMBL" id="SIQ91496.1"/>
    </source>
</evidence>
<feature type="coiled-coil region" evidence="3">
    <location>
        <begin position="382"/>
        <end position="409"/>
    </location>
</feature>
<dbReference type="InterPro" id="IPR038109">
    <property type="entry name" value="DNA_bind_recomb_sf"/>
</dbReference>
<dbReference type="EMBL" id="FTMP01000010">
    <property type="protein sequence ID" value="SIQ91496.1"/>
    <property type="molecule type" value="Genomic_DNA"/>
</dbReference>
<organism evidence="5 6">
    <name type="scientific">Aquipseudomonas alcaligenes</name>
    <name type="common">Pseudomonas alcaligenes</name>
    <dbReference type="NCBI Taxonomy" id="43263"/>
    <lineage>
        <taxon>Bacteria</taxon>
        <taxon>Pseudomonadati</taxon>
        <taxon>Pseudomonadota</taxon>
        <taxon>Gammaproteobacteria</taxon>
        <taxon>Pseudomonadales</taxon>
        <taxon>Pseudomonadaceae</taxon>
        <taxon>Aquipseudomonas</taxon>
    </lineage>
</organism>
<name>A0A1N6WN79_AQUAC</name>
<dbReference type="Pfam" id="PF00239">
    <property type="entry name" value="Resolvase"/>
    <property type="match status" value="1"/>
</dbReference>
<proteinExistence type="predicted"/>
<feature type="domain" description="Resolvase/invertase-type recombinase catalytic" evidence="4">
    <location>
        <begin position="3"/>
        <end position="163"/>
    </location>
</feature>
<keyword evidence="2" id="KW-0233">DNA recombination</keyword>
<dbReference type="AlphaFoldDB" id="A0A1N6WN79"/>
<evidence type="ECO:0000256" key="1">
    <source>
        <dbReference type="ARBA" id="ARBA00023125"/>
    </source>
</evidence>
<evidence type="ECO:0000256" key="2">
    <source>
        <dbReference type="ARBA" id="ARBA00023172"/>
    </source>
</evidence>
<reference evidence="5 6" key="1">
    <citation type="submission" date="2017-01" db="EMBL/GenBank/DDBJ databases">
        <authorList>
            <person name="Mah S.A."/>
            <person name="Swanson W.J."/>
            <person name="Moy G.W."/>
            <person name="Vacquier V.D."/>
        </authorList>
    </citation>
    <scope>NUCLEOTIDE SEQUENCE [LARGE SCALE GENOMIC DNA]</scope>
    <source>
        <strain evidence="5 6">RU36E</strain>
    </source>
</reference>
<dbReference type="PANTHER" id="PTHR30461">
    <property type="entry name" value="DNA-INVERTASE FROM LAMBDOID PROPHAGE"/>
    <property type="match status" value="1"/>
</dbReference>
<dbReference type="InterPro" id="IPR050639">
    <property type="entry name" value="SSR_resolvase"/>
</dbReference>
<evidence type="ECO:0000256" key="3">
    <source>
        <dbReference type="SAM" id="Coils"/>
    </source>
</evidence>
<dbReference type="Gene3D" id="3.90.1750.20">
    <property type="entry name" value="Putative Large Serine Recombinase, Chain B, Domain 2"/>
    <property type="match status" value="1"/>
</dbReference>
<evidence type="ECO:0000259" key="4">
    <source>
        <dbReference type="PROSITE" id="PS51736"/>
    </source>
</evidence>
<sequence length="536" mass="60370">MKQAIPYIRFSSYKQSEGHSYDRQREAVLKWIDNHPEYVLSSLVFEDLGKSGFSIENNKKATGLIKINEAIKAGLIKSGDVILIEAFDRATRQQSVDALSLINPILKAGVNITTLDDNITYTKESLNGGHAFLLIAKIQAAHGYSKILSERVKESYKKREIDAKEGRTIKRHTPVWLTTQGEVIEHIANEIRGVFDMYIAGAGKMSIAAKVRECGVEELSTCAGPTITNWLSNPTVIGYWNDIPNVYPAIIPLEKYHLVQRMVKERAKKKYRTSPNPLSGIIKCHHCGSSMIIHNINGKPNSFRCLSHHRLKQAGCTNNKSIPYNIILYLYLMSASSAVEVALAKQTLTSNEKERIILEASLPALSEKIANRVKLIDTLGNVEEITKEIAQLVEERNQIQKRIEILSREDNQTEESFKEAKDGLREFYKLSIENPSMLNGSLKAVGWGMTCSIEGGIVIQRIEREGDAFISYVYKGVKRKEKSNQTAYYRMGVVIDGREVWVEKITAEEINLDKYFSLNPLSSIPEKMKDICLGKE</sequence>
<protein>
    <submittedName>
        <fullName evidence="5">Recombinase zinc beta ribbon domain-containing protein</fullName>
    </submittedName>
</protein>
<evidence type="ECO:0000313" key="6">
    <source>
        <dbReference type="Proteomes" id="UP000185841"/>
    </source>
</evidence>
<dbReference type="InterPro" id="IPR006119">
    <property type="entry name" value="Resolv_N"/>
</dbReference>
<dbReference type="InterPro" id="IPR025827">
    <property type="entry name" value="Zn_ribbon_recom_dom"/>
</dbReference>
<keyword evidence="1" id="KW-0238">DNA-binding</keyword>
<dbReference type="GO" id="GO:0000150">
    <property type="term" value="F:DNA strand exchange activity"/>
    <property type="evidence" value="ECO:0007669"/>
    <property type="project" value="InterPro"/>
</dbReference>
<dbReference type="SUPFAM" id="SSF53041">
    <property type="entry name" value="Resolvase-like"/>
    <property type="match status" value="1"/>
</dbReference>
<dbReference type="SMART" id="SM00857">
    <property type="entry name" value="Resolvase"/>
    <property type="match status" value="1"/>
</dbReference>
<dbReference type="RefSeq" id="WP_076428817.1">
    <property type="nucleotide sequence ID" value="NZ_FTMP01000010.1"/>
</dbReference>
<dbReference type="InterPro" id="IPR036162">
    <property type="entry name" value="Resolvase-like_N_sf"/>
</dbReference>